<dbReference type="GO" id="GO:0003922">
    <property type="term" value="F:GMP synthase (glutamine-hydrolyzing) activity"/>
    <property type="evidence" value="ECO:0007669"/>
    <property type="project" value="UniProtKB-EC"/>
</dbReference>
<protein>
    <submittedName>
        <fullName evidence="2">Glutamine amidotransferase</fullName>
        <ecNumber evidence="2">6.3.5.2</ecNumber>
    </submittedName>
</protein>
<dbReference type="PANTHER" id="PTHR42695:SF5">
    <property type="entry name" value="GLUTAMINE AMIDOTRANSFERASE YLR126C-RELATED"/>
    <property type="match status" value="1"/>
</dbReference>
<comment type="caution">
    <text evidence="2">The sequence shown here is derived from an EMBL/GenBank/DDBJ whole genome shotgun (WGS) entry which is preliminary data.</text>
</comment>
<name>A0A4Y9TAR7_PSEFL</name>
<accession>A0A4Y9TAR7</accession>
<dbReference type="FunFam" id="3.40.50.880:FF:000033">
    <property type="entry name" value="Glutamine amidotransferase class-I"/>
    <property type="match status" value="1"/>
</dbReference>
<evidence type="ECO:0000313" key="3">
    <source>
        <dbReference type="Proteomes" id="UP000297322"/>
    </source>
</evidence>
<proteinExistence type="predicted"/>
<dbReference type="NCBIfam" id="NF006098">
    <property type="entry name" value="PRK08250.1"/>
    <property type="match status" value="1"/>
</dbReference>
<dbReference type="GO" id="GO:0005829">
    <property type="term" value="C:cytosol"/>
    <property type="evidence" value="ECO:0007669"/>
    <property type="project" value="TreeGrafter"/>
</dbReference>
<organism evidence="2 3">
    <name type="scientific">Pseudomonas fluorescens</name>
    <dbReference type="NCBI Taxonomy" id="294"/>
    <lineage>
        <taxon>Bacteria</taxon>
        <taxon>Pseudomonadati</taxon>
        <taxon>Pseudomonadota</taxon>
        <taxon>Gammaproteobacteria</taxon>
        <taxon>Pseudomonadales</taxon>
        <taxon>Pseudomonadaceae</taxon>
        <taxon>Pseudomonas</taxon>
    </lineage>
</organism>
<reference evidence="2 3" key="1">
    <citation type="submission" date="2019-03" db="EMBL/GenBank/DDBJ databases">
        <title>Biocontrol and xenobiotic degradation properties of endophytic Pseudomonas fluorescens strain BRZ63.</title>
        <authorList>
            <person name="Chlebek D.A."/>
            <person name="Pinski A."/>
            <person name="Zur J.P."/>
            <person name="Michalska J."/>
            <person name="Hupert-Kocurek K.T."/>
        </authorList>
    </citation>
    <scope>NUCLEOTIDE SEQUENCE [LARGE SCALE GENOMIC DNA]</scope>
    <source>
        <strain evidence="2 3">BRZ63</strain>
    </source>
</reference>
<evidence type="ECO:0000313" key="2">
    <source>
        <dbReference type="EMBL" id="TFW41088.1"/>
    </source>
</evidence>
<sequence>MNVHFLVHESYEAPGAFEGWVTARGYQATYSRVYLNEALPADAGSFDLLVVLGGPQDPATTPAQCAHFDAAAECQLIHTAILSRRAVVGVCLGSQLIGEALGAAFDHSPEKEIGKFAISLTAEGLANPKFSHFGSTLDVGHWHNDMPGLTPDAKVIAHSEGCPRQIVEYTPLVYGFQCHMELTRDVVELLIQASEAQLRTLTDHRFVQQPAELRDNDYAEMNQKLFVFLDKLVADYQAG</sequence>
<dbReference type="Proteomes" id="UP000297322">
    <property type="component" value="Unassembled WGS sequence"/>
</dbReference>
<feature type="domain" description="Glutamine amidotransferase" evidence="1">
    <location>
        <begin position="42"/>
        <end position="183"/>
    </location>
</feature>
<keyword evidence="2" id="KW-0315">Glutamine amidotransferase</keyword>
<dbReference type="InterPro" id="IPR029062">
    <property type="entry name" value="Class_I_gatase-like"/>
</dbReference>
<dbReference type="InterPro" id="IPR017926">
    <property type="entry name" value="GATASE"/>
</dbReference>
<dbReference type="GO" id="GO:0016740">
    <property type="term" value="F:transferase activity"/>
    <property type="evidence" value="ECO:0007669"/>
    <property type="project" value="UniProtKB-KW"/>
</dbReference>
<dbReference type="CDD" id="cd01741">
    <property type="entry name" value="GATase1_1"/>
    <property type="match status" value="1"/>
</dbReference>
<dbReference type="AlphaFoldDB" id="A0A4Y9TAR7"/>
<dbReference type="Pfam" id="PF00117">
    <property type="entry name" value="GATase"/>
    <property type="match status" value="1"/>
</dbReference>
<dbReference type="EMBL" id="SPVI01000015">
    <property type="protein sequence ID" value="TFW41088.1"/>
    <property type="molecule type" value="Genomic_DNA"/>
</dbReference>
<dbReference type="SUPFAM" id="SSF52317">
    <property type="entry name" value="Class I glutamine amidotransferase-like"/>
    <property type="match status" value="1"/>
</dbReference>
<dbReference type="Gene3D" id="3.40.50.880">
    <property type="match status" value="1"/>
</dbReference>
<dbReference type="RefSeq" id="WP_017528457.1">
    <property type="nucleotide sequence ID" value="NZ_SPVI01000015.1"/>
</dbReference>
<dbReference type="EC" id="6.3.5.2" evidence="2"/>
<dbReference type="InterPro" id="IPR044992">
    <property type="entry name" value="ChyE-like"/>
</dbReference>
<evidence type="ECO:0000259" key="1">
    <source>
        <dbReference type="Pfam" id="PF00117"/>
    </source>
</evidence>
<dbReference type="PANTHER" id="PTHR42695">
    <property type="entry name" value="GLUTAMINE AMIDOTRANSFERASE YLR126C-RELATED"/>
    <property type="match status" value="1"/>
</dbReference>
<keyword evidence="2" id="KW-0808">Transferase</keyword>
<gene>
    <name evidence="2" type="ORF">E4T65_22220</name>
</gene>
<dbReference type="PROSITE" id="PS51273">
    <property type="entry name" value="GATASE_TYPE_1"/>
    <property type="match status" value="1"/>
</dbReference>
<keyword evidence="2" id="KW-0436">Ligase</keyword>